<accession>A0A3N1UI75</accession>
<feature type="compositionally biased region" description="Basic and acidic residues" evidence="1">
    <location>
        <begin position="20"/>
        <end position="47"/>
    </location>
</feature>
<feature type="region of interest" description="Disordered" evidence="1">
    <location>
        <begin position="1"/>
        <end position="82"/>
    </location>
</feature>
<dbReference type="Proteomes" id="UP000276223">
    <property type="component" value="Unassembled WGS sequence"/>
</dbReference>
<proteinExistence type="predicted"/>
<keyword evidence="3" id="KW-1185">Reference proteome</keyword>
<evidence type="ECO:0000256" key="1">
    <source>
        <dbReference type="SAM" id="MobiDB-lite"/>
    </source>
</evidence>
<gene>
    <name evidence="2" type="ORF">EDC27_2235</name>
</gene>
<feature type="compositionally biased region" description="Basic and acidic residues" evidence="1">
    <location>
        <begin position="66"/>
        <end position="75"/>
    </location>
</feature>
<evidence type="ECO:0000313" key="3">
    <source>
        <dbReference type="Proteomes" id="UP000276223"/>
    </source>
</evidence>
<organism evidence="2 3">
    <name type="scientific">Desulfosoma caldarium</name>
    <dbReference type="NCBI Taxonomy" id="610254"/>
    <lineage>
        <taxon>Bacteria</taxon>
        <taxon>Pseudomonadati</taxon>
        <taxon>Thermodesulfobacteriota</taxon>
        <taxon>Syntrophobacteria</taxon>
        <taxon>Syntrophobacterales</taxon>
        <taxon>Syntrophobacteraceae</taxon>
        <taxon>Desulfosoma</taxon>
    </lineage>
</organism>
<reference evidence="2 3" key="1">
    <citation type="submission" date="2018-11" db="EMBL/GenBank/DDBJ databases">
        <title>Genomic Encyclopedia of Type Strains, Phase IV (KMG-IV): sequencing the most valuable type-strain genomes for metagenomic binning, comparative biology and taxonomic classification.</title>
        <authorList>
            <person name="Goeker M."/>
        </authorList>
    </citation>
    <scope>NUCLEOTIDE SEQUENCE [LARGE SCALE GENOMIC DNA]</scope>
    <source>
        <strain evidence="2 3">DSM 22027</strain>
    </source>
</reference>
<dbReference type="AlphaFoldDB" id="A0A3N1UI75"/>
<name>A0A3N1UI75_9BACT</name>
<sequence>MHHATRSTGERRPFLICAEAQRRRSESFRRDARTMEVGNGDRGEPSSRARAGLNESKGRPLARGNGQDRKDEVLTQRRLSQG</sequence>
<evidence type="ECO:0000313" key="2">
    <source>
        <dbReference type="EMBL" id="ROQ90964.1"/>
    </source>
</evidence>
<dbReference type="EMBL" id="RJVA01000013">
    <property type="protein sequence ID" value="ROQ90964.1"/>
    <property type="molecule type" value="Genomic_DNA"/>
</dbReference>
<protein>
    <submittedName>
        <fullName evidence="2">Uncharacterized protein</fullName>
    </submittedName>
</protein>
<comment type="caution">
    <text evidence="2">The sequence shown here is derived from an EMBL/GenBank/DDBJ whole genome shotgun (WGS) entry which is preliminary data.</text>
</comment>